<accession>A0A0F9W2X9</accession>
<comment type="caution">
    <text evidence="2">The sequence shown here is derived from an EMBL/GenBank/DDBJ whole genome shotgun (WGS) entry which is preliminary data.</text>
</comment>
<protein>
    <submittedName>
        <fullName evidence="2">Uncharacterized protein</fullName>
    </submittedName>
</protein>
<dbReference type="AlphaFoldDB" id="A0A0F9W2X9"/>
<reference evidence="2" key="1">
    <citation type="journal article" date="2015" name="Nature">
        <title>Complex archaea that bridge the gap between prokaryotes and eukaryotes.</title>
        <authorList>
            <person name="Spang A."/>
            <person name="Saw J.H."/>
            <person name="Jorgensen S.L."/>
            <person name="Zaremba-Niedzwiedzka K."/>
            <person name="Martijn J."/>
            <person name="Lind A.E."/>
            <person name="van Eijk R."/>
            <person name="Schleper C."/>
            <person name="Guy L."/>
            <person name="Ettema T.J."/>
        </authorList>
    </citation>
    <scope>NUCLEOTIDE SEQUENCE</scope>
</reference>
<gene>
    <name evidence="2" type="ORF">LCGC14_0411110</name>
</gene>
<feature type="compositionally biased region" description="Basic and acidic residues" evidence="1">
    <location>
        <begin position="94"/>
        <end position="132"/>
    </location>
</feature>
<organism evidence="2">
    <name type="scientific">marine sediment metagenome</name>
    <dbReference type="NCBI Taxonomy" id="412755"/>
    <lineage>
        <taxon>unclassified sequences</taxon>
        <taxon>metagenomes</taxon>
        <taxon>ecological metagenomes</taxon>
    </lineage>
</organism>
<feature type="region of interest" description="Disordered" evidence="1">
    <location>
        <begin position="89"/>
        <end position="166"/>
    </location>
</feature>
<dbReference type="EMBL" id="LAZR01000363">
    <property type="protein sequence ID" value="KKN72398.1"/>
    <property type="molecule type" value="Genomic_DNA"/>
</dbReference>
<proteinExistence type="predicted"/>
<evidence type="ECO:0000313" key="2">
    <source>
        <dbReference type="EMBL" id="KKN72398.1"/>
    </source>
</evidence>
<evidence type="ECO:0000256" key="1">
    <source>
        <dbReference type="SAM" id="MobiDB-lite"/>
    </source>
</evidence>
<name>A0A0F9W2X9_9ZZZZ</name>
<sequence length="166" mass="18571">MSTSTEKDLIRFIKKHAKEKVEFENMETGEMSSMSRVEALSLVMWKLAHGHAVYDTVEDKDGVEKRRIVNYYPPDKTMIKELGDRLIGKPKASPVKEKEDHTARGVPLDKKMSEISEKFRQVKKGVGDEKSGARTTAKTDAGESLSRQLGKLGVPCNQLQGPERPG</sequence>